<name>A0A9N8F5T0_9STRA</name>
<comment type="caution">
    <text evidence="1">The sequence shown here is derived from an EMBL/GenBank/DDBJ whole genome shotgun (WGS) entry which is preliminary data.</text>
</comment>
<keyword evidence="2" id="KW-1185">Reference proteome</keyword>
<organism evidence="1 2">
    <name type="scientific">Seminavis robusta</name>
    <dbReference type="NCBI Taxonomy" id="568900"/>
    <lineage>
        <taxon>Eukaryota</taxon>
        <taxon>Sar</taxon>
        <taxon>Stramenopiles</taxon>
        <taxon>Ochrophyta</taxon>
        <taxon>Bacillariophyta</taxon>
        <taxon>Bacillariophyceae</taxon>
        <taxon>Bacillariophycidae</taxon>
        <taxon>Naviculales</taxon>
        <taxon>Naviculaceae</taxon>
        <taxon>Seminavis</taxon>
    </lineage>
</organism>
<dbReference type="OrthoDB" id="226265at2759"/>
<sequence>MVEHIFEETKAHMQEIHEEDCDDWWVYHNALSLMTATTTRAWVEEKGYLKHWILPECGLNAHTPKHKRYYSQAPVGNSPELMPWDCSLNKDFDYAIDYRVLQTHRLPEDHELKFSYTTPSHGSYCLRRVYEFNPRSERIAHDVNQSLQHLVDIMEWEGCGHRSGDWE</sequence>
<dbReference type="AlphaFoldDB" id="A0A9N8F5T0"/>
<evidence type="ECO:0000313" key="1">
    <source>
        <dbReference type="EMBL" id="CAB9531524.1"/>
    </source>
</evidence>
<reference evidence="1" key="1">
    <citation type="submission" date="2020-06" db="EMBL/GenBank/DDBJ databases">
        <authorList>
            <consortium name="Plant Systems Biology data submission"/>
        </authorList>
    </citation>
    <scope>NUCLEOTIDE SEQUENCE</scope>
    <source>
        <strain evidence="1">D6</strain>
    </source>
</reference>
<accession>A0A9N8F5T0</accession>
<evidence type="ECO:0000313" key="2">
    <source>
        <dbReference type="Proteomes" id="UP001153069"/>
    </source>
</evidence>
<dbReference type="Proteomes" id="UP001153069">
    <property type="component" value="Unassembled WGS sequence"/>
</dbReference>
<proteinExistence type="predicted"/>
<gene>
    <name evidence="1" type="ORF">SEMRO_3632_G349860.1</name>
</gene>
<dbReference type="EMBL" id="CAICTM010003630">
    <property type="protein sequence ID" value="CAB9531524.1"/>
    <property type="molecule type" value="Genomic_DNA"/>
</dbReference>
<protein>
    <submittedName>
        <fullName evidence="1">Uncharacterized protein</fullName>
    </submittedName>
</protein>